<dbReference type="InterPro" id="IPR036420">
    <property type="entry name" value="BRCT_dom_sf"/>
</dbReference>
<dbReference type="STRING" id="10195.A0A3M7SHB6"/>
<comment type="subcellular location">
    <subcellularLocation>
        <location evidence="1 8">Nucleus</location>
    </subcellularLocation>
</comment>
<name>A0A3M7SHB6_BRAPC</name>
<protein>
    <recommendedName>
        <fullName evidence="3 8">Replication factor C subunit 1</fullName>
    </recommendedName>
</protein>
<dbReference type="PIRSF" id="PIRSF036578">
    <property type="entry name" value="RFC1"/>
    <property type="match status" value="1"/>
</dbReference>
<comment type="similarity">
    <text evidence="2 8">Belongs to the activator 1 large subunit family.</text>
</comment>
<dbReference type="Gene3D" id="3.40.50.300">
    <property type="entry name" value="P-loop containing nucleotide triphosphate hydrolases"/>
    <property type="match status" value="1"/>
</dbReference>
<evidence type="ECO:0000313" key="11">
    <source>
        <dbReference type="EMBL" id="RNA35007.1"/>
    </source>
</evidence>
<proteinExistence type="inferred from homology"/>
<evidence type="ECO:0000256" key="7">
    <source>
        <dbReference type="ARBA" id="ARBA00023242"/>
    </source>
</evidence>
<dbReference type="InterPro" id="IPR008921">
    <property type="entry name" value="DNA_pol3_clamp-load_cplx_C"/>
</dbReference>
<dbReference type="FunFam" id="3.40.50.300:FF:000395">
    <property type="entry name" value="Replication factor C subunit 1"/>
    <property type="match status" value="1"/>
</dbReference>
<dbReference type="SUPFAM" id="SSF48019">
    <property type="entry name" value="post-AAA+ oligomerization domain-like"/>
    <property type="match status" value="1"/>
</dbReference>
<keyword evidence="7 8" id="KW-0539">Nucleus</keyword>
<dbReference type="Pfam" id="PF00004">
    <property type="entry name" value="AAA"/>
    <property type="match status" value="1"/>
</dbReference>
<dbReference type="InterPro" id="IPR012178">
    <property type="entry name" value="RFC1"/>
</dbReference>
<feature type="compositionally biased region" description="Basic and acidic residues" evidence="9">
    <location>
        <begin position="287"/>
        <end position="307"/>
    </location>
</feature>
<dbReference type="Gene3D" id="1.10.8.60">
    <property type="match status" value="1"/>
</dbReference>
<dbReference type="SUPFAM" id="SSF52113">
    <property type="entry name" value="BRCT domain"/>
    <property type="match status" value="1"/>
</dbReference>
<dbReference type="SMART" id="SM00382">
    <property type="entry name" value="AAA"/>
    <property type="match status" value="1"/>
</dbReference>
<dbReference type="InterPro" id="IPR013725">
    <property type="entry name" value="DNA_replication_fac_RFC1_C"/>
</dbReference>
<dbReference type="EMBL" id="REGN01001384">
    <property type="protein sequence ID" value="RNA35007.1"/>
    <property type="molecule type" value="Genomic_DNA"/>
</dbReference>
<comment type="caution">
    <text evidence="11">The sequence shown here is derived from an EMBL/GenBank/DDBJ whole genome shotgun (WGS) entry which is preliminary data.</text>
</comment>
<feature type="compositionally biased region" description="Polar residues" evidence="9">
    <location>
        <begin position="29"/>
        <end position="39"/>
    </location>
</feature>
<dbReference type="GO" id="GO:0005524">
    <property type="term" value="F:ATP binding"/>
    <property type="evidence" value="ECO:0007669"/>
    <property type="project" value="UniProtKB-UniRule"/>
</dbReference>
<dbReference type="Pfam" id="PF00533">
    <property type="entry name" value="BRCT"/>
    <property type="match status" value="1"/>
</dbReference>
<dbReference type="PROSITE" id="PS50172">
    <property type="entry name" value="BRCT"/>
    <property type="match status" value="1"/>
</dbReference>
<dbReference type="FunFam" id="3.40.50.10190:FF:000001">
    <property type="entry name" value="Replication factor C subunit 1"/>
    <property type="match status" value="1"/>
</dbReference>
<dbReference type="GO" id="GO:0006260">
    <property type="term" value="P:DNA replication"/>
    <property type="evidence" value="ECO:0007669"/>
    <property type="project" value="UniProtKB-KW"/>
</dbReference>
<accession>A0A3M7SHB6</accession>
<dbReference type="GO" id="GO:0003689">
    <property type="term" value="F:DNA clamp loader activity"/>
    <property type="evidence" value="ECO:0007669"/>
    <property type="project" value="UniProtKB-UniRule"/>
</dbReference>
<reference evidence="11 12" key="1">
    <citation type="journal article" date="2018" name="Sci. Rep.">
        <title>Genomic signatures of local adaptation to the degree of environmental predictability in rotifers.</title>
        <authorList>
            <person name="Franch-Gras L."/>
            <person name="Hahn C."/>
            <person name="Garcia-Roger E.M."/>
            <person name="Carmona M.J."/>
            <person name="Serra M."/>
            <person name="Gomez A."/>
        </authorList>
    </citation>
    <scope>NUCLEOTIDE SEQUENCE [LARGE SCALE GENOMIC DNA]</scope>
    <source>
        <strain evidence="11">HYR1</strain>
    </source>
</reference>
<dbReference type="Pfam" id="PF25361">
    <property type="entry name" value="AAA_lid_RFC1"/>
    <property type="match status" value="1"/>
</dbReference>
<evidence type="ECO:0000256" key="3">
    <source>
        <dbReference type="ARBA" id="ARBA00020401"/>
    </source>
</evidence>
<feature type="region of interest" description="Disordered" evidence="9">
    <location>
        <begin position="284"/>
        <end position="330"/>
    </location>
</feature>
<feature type="compositionally biased region" description="Basic and acidic residues" evidence="9">
    <location>
        <begin position="119"/>
        <end position="137"/>
    </location>
</feature>
<evidence type="ECO:0000256" key="1">
    <source>
        <dbReference type="ARBA" id="ARBA00004123"/>
    </source>
</evidence>
<dbReference type="GO" id="GO:0005634">
    <property type="term" value="C:nucleus"/>
    <property type="evidence" value="ECO:0007669"/>
    <property type="project" value="UniProtKB-SubCell"/>
</dbReference>
<feature type="compositionally biased region" description="Basic and acidic residues" evidence="9">
    <location>
        <begin position="57"/>
        <end position="103"/>
    </location>
</feature>
<dbReference type="InterPro" id="IPR003959">
    <property type="entry name" value="ATPase_AAA_core"/>
</dbReference>
<dbReference type="InterPro" id="IPR047854">
    <property type="entry name" value="RFC_lid"/>
</dbReference>
<keyword evidence="12" id="KW-1185">Reference proteome</keyword>
<dbReference type="AlphaFoldDB" id="A0A3M7SHB6"/>
<dbReference type="GO" id="GO:0005663">
    <property type="term" value="C:DNA replication factor C complex"/>
    <property type="evidence" value="ECO:0007669"/>
    <property type="project" value="InterPro"/>
</dbReference>
<dbReference type="SMART" id="SM00292">
    <property type="entry name" value="BRCT"/>
    <property type="match status" value="1"/>
</dbReference>
<evidence type="ECO:0000313" key="12">
    <source>
        <dbReference type="Proteomes" id="UP000276133"/>
    </source>
</evidence>
<dbReference type="Gene3D" id="3.40.50.10190">
    <property type="entry name" value="BRCT domain"/>
    <property type="match status" value="1"/>
</dbReference>
<dbReference type="PANTHER" id="PTHR23389">
    <property type="entry name" value="CHROMOSOME TRANSMISSION FIDELITY FACTOR 18"/>
    <property type="match status" value="1"/>
</dbReference>
<evidence type="ECO:0000256" key="6">
    <source>
        <dbReference type="ARBA" id="ARBA00022840"/>
    </source>
</evidence>
<keyword evidence="4 8" id="KW-0235">DNA replication</keyword>
<dbReference type="GO" id="GO:0016887">
    <property type="term" value="F:ATP hydrolysis activity"/>
    <property type="evidence" value="ECO:0007669"/>
    <property type="project" value="InterPro"/>
</dbReference>
<dbReference type="Proteomes" id="UP000276133">
    <property type="component" value="Unassembled WGS sequence"/>
</dbReference>
<evidence type="ECO:0000256" key="9">
    <source>
        <dbReference type="SAM" id="MobiDB-lite"/>
    </source>
</evidence>
<dbReference type="PANTHER" id="PTHR23389:SF6">
    <property type="entry name" value="REPLICATION FACTOR C SUBUNIT 1"/>
    <property type="match status" value="1"/>
</dbReference>
<keyword evidence="6 8" id="KW-0067">ATP-binding</keyword>
<evidence type="ECO:0000256" key="4">
    <source>
        <dbReference type="ARBA" id="ARBA00022705"/>
    </source>
</evidence>
<feature type="domain" description="BRCT" evidence="10">
    <location>
        <begin position="184"/>
        <end position="274"/>
    </location>
</feature>
<feature type="region of interest" description="Disordered" evidence="9">
    <location>
        <begin position="17"/>
        <end position="159"/>
    </location>
</feature>
<dbReference type="InterPro" id="IPR001357">
    <property type="entry name" value="BRCT_dom"/>
</dbReference>
<feature type="compositionally biased region" description="Basic and acidic residues" evidence="9">
    <location>
        <begin position="315"/>
        <end position="330"/>
    </location>
</feature>
<dbReference type="SUPFAM" id="SSF52540">
    <property type="entry name" value="P-loop containing nucleoside triphosphate hydrolases"/>
    <property type="match status" value="1"/>
</dbReference>
<dbReference type="CDD" id="cd00009">
    <property type="entry name" value="AAA"/>
    <property type="match status" value="1"/>
</dbReference>
<dbReference type="GO" id="GO:0003677">
    <property type="term" value="F:DNA binding"/>
    <property type="evidence" value="ECO:0007669"/>
    <property type="project" value="InterPro"/>
</dbReference>
<organism evidence="11 12">
    <name type="scientific">Brachionus plicatilis</name>
    <name type="common">Marine rotifer</name>
    <name type="synonym">Brachionus muelleri</name>
    <dbReference type="NCBI Taxonomy" id="10195"/>
    <lineage>
        <taxon>Eukaryota</taxon>
        <taxon>Metazoa</taxon>
        <taxon>Spiralia</taxon>
        <taxon>Gnathifera</taxon>
        <taxon>Rotifera</taxon>
        <taxon>Eurotatoria</taxon>
        <taxon>Monogononta</taxon>
        <taxon>Pseudotrocha</taxon>
        <taxon>Ploima</taxon>
        <taxon>Brachionidae</taxon>
        <taxon>Brachionus</taxon>
    </lineage>
</organism>
<sequence length="916" mass="103625">MQVKKLIVSTSLSLYKMKKETISPKKASNKLSSDENTSPVRKHNTMMMNWLNKSASKKHDEQSKIKKSDSNAHQKIGDVELKKNDKKDAKVDAKKKESKMKESSDEEELSPIKIKAKKEKQAPKKVKMEEELDEKKETKKHSTKTIMSPKEKDPPAKKGANKYYAAYMRRDGPKNPGSKPVPIGKPNCFAGLKFLSTGVLDSLDRDEFKKIVEKYGGSVTSGMAKKLDYLVIGDDAGESKIQKAKEFNIKTINEDEFLKLICTRSGITNPKYENEVEMMEEEMTAETEMKPKLETDKKTTPKKEIKTPLKQSPKLKTEVQDIKEEPKVKKEESKEKNELWVEKYKPQAISKIIGQGTEKSNANKLLNWLKNWQQWHSSGNSKAKKSWNDQETGSCFKAALLSGPPGIGKTTTAQVVCKEVGYTYIELNASDSRSKKLLDKVLGESTENASIESYFKQKHKVSDLNKDKHCVIMDEVDGMAGNEDRGGVQELIQIIKQSKIPIICICNDRQHVKIRSLANHCFDLRFYKPRLEQVRAALMSVCFKEGIKITGDLLDQIITGCNYDIRQCLHNLSIWSSNNKTMTSTQSSKSDIERAMKDVRMNPFEACKLVFNADSSNSRAPKNIAEKMDLFFTDYSLMPLLVQENYLSVVPQNLKGNSKKEKDRNHLEFLTQSIESMCQGDRVSKILRNNNNWSLLPVQAIFSSYIPGEKLRGHIGLPAFPSWFGKNSKRARVDRILQELQKHMRIHISANKIGVGMDYLSVLKTMLTRPLIKKGTDGIPSVLNLMNEYSLTRDDFDTIIELGTWPGQKDPMSMIDSKVKASFTRAYNKESHKNPFTIVNVKKIKGAKLTDDGYDEEDVEEVEEDEDDIAADAMIKVNAKSKSKTTTAKTTKSVKRSAKSNDDSEAKPSASKKKRT</sequence>
<dbReference type="InterPro" id="IPR027417">
    <property type="entry name" value="P-loop_NTPase"/>
</dbReference>
<dbReference type="CDD" id="cd18140">
    <property type="entry name" value="HLD_clamp_RFC"/>
    <property type="match status" value="1"/>
</dbReference>
<evidence type="ECO:0000256" key="8">
    <source>
        <dbReference type="PIRNR" id="PIRNR036578"/>
    </source>
</evidence>
<dbReference type="GO" id="GO:0006281">
    <property type="term" value="P:DNA repair"/>
    <property type="evidence" value="ECO:0007669"/>
    <property type="project" value="InterPro"/>
</dbReference>
<dbReference type="Pfam" id="PF08519">
    <property type="entry name" value="RFC1"/>
    <property type="match status" value="1"/>
</dbReference>
<dbReference type="OrthoDB" id="446168at2759"/>
<dbReference type="Gene3D" id="1.20.272.10">
    <property type="match status" value="1"/>
</dbReference>
<evidence type="ECO:0000256" key="5">
    <source>
        <dbReference type="ARBA" id="ARBA00022741"/>
    </source>
</evidence>
<evidence type="ECO:0000256" key="2">
    <source>
        <dbReference type="ARBA" id="ARBA00006116"/>
    </source>
</evidence>
<evidence type="ECO:0000259" key="10">
    <source>
        <dbReference type="PROSITE" id="PS50172"/>
    </source>
</evidence>
<dbReference type="FunFam" id="1.10.8.60:FF:000021">
    <property type="entry name" value="Replication factor C subunit 1"/>
    <property type="match status" value="1"/>
</dbReference>
<dbReference type="InterPro" id="IPR003593">
    <property type="entry name" value="AAA+_ATPase"/>
</dbReference>
<gene>
    <name evidence="11" type="ORF">BpHYR1_000640</name>
</gene>
<keyword evidence="11" id="KW-0378">Hydrolase</keyword>
<feature type="region of interest" description="Disordered" evidence="9">
    <location>
        <begin position="880"/>
        <end position="916"/>
    </location>
</feature>
<keyword evidence="5 8" id="KW-0547">Nucleotide-binding</keyword>